<dbReference type="Bgee" id="ENSXETG00000016226">
    <property type="expression patterns" value="Expressed in ovary and 13 other cell types or tissues"/>
</dbReference>
<dbReference type="Pfam" id="PF02297">
    <property type="entry name" value="COX6B"/>
    <property type="match status" value="1"/>
</dbReference>
<dbReference type="InterPro" id="IPR048280">
    <property type="entry name" value="COX6B-like"/>
</dbReference>
<evidence type="ECO:0000313" key="11">
    <source>
        <dbReference type="Xenbase" id="XB-GENE-1003563"/>
    </source>
</evidence>
<keyword evidence="3" id="KW-0496">Mitochondrion</keyword>
<dbReference type="CTD" id="388753"/>
<dbReference type="GO" id="GO:0005739">
    <property type="term" value="C:mitochondrion"/>
    <property type="evidence" value="ECO:0000318"/>
    <property type="project" value="GO_Central"/>
</dbReference>
<dbReference type="PANTHER" id="PTHR46690:SF1">
    <property type="entry name" value="CYTOCHROME C OXIDASE ASSEMBLY FACTOR 6 HOMOLOG"/>
    <property type="match status" value="1"/>
</dbReference>
<dbReference type="PROSITE" id="PS51808">
    <property type="entry name" value="CHCH"/>
    <property type="match status" value="1"/>
</dbReference>
<sequence>MRSVRCWFFSRLVVGGFPLRLCCWEVKMAAPTAKERQACWDARDEYWQCLDANNEDASKCQNLRQSFKNNCPQQWMKYFDKRRDYLKYKENLQAGSLTETTEKSQDR</sequence>
<keyword evidence="9" id="KW-1185">Reference proteome</keyword>
<keyword evidence="7" id="KW-0732">Signal</keyword>
<evidence type="ECO:0000256" key="7">
    <source>
        <dbReference type="SAM" id="SignalP"/>
    </source>
</evidence>
<dbReference type="RefSeq" id="XP_012818136.1">
    <property type="nucleotide sequence ID" value="XM_012962682.2"/>
</dbReference>
<evidence type="ECO:0000256" key="4">
    <source>
        <dbReference type="ARBA" id="ARBA00023157"/>
    </source>
</evidence>
<reference evidence="8" key="2">
    <citation type="submission" date="2011-06" db="UniProtKB">
        <authorList>
            <consortium name="Ensembl"/>
        </authorList>
    </citation>
    <scope>IDENTIFICATION</scope>
</reference>
<dbReference type="GeneTree" id="ENSGT00390000004094"/>
<comment type="subcellular location">
    <subcellularLocation>
        <location evidence="1">Mitochondrion intermembrane space</location>
    </subcellularLocation>
</comment>
<evidence type="ECO:0000313" key="8">
    <source>
        <dbReference type="Ensembl" id="ENSXETP00000035435"/>
    </source>
</evidence>
<comment type="function">
    <text evidence="5">Involved in the maturation of the mitochondrial respiratory chain complex IV subunit MT-CO2/COX2. Thereby, may regulate early steps of complex IV assembly. Mitochondrial respiratory chain complex IV or cytochrome c oxidase is the component of the respiratory chain that catalyzes the transfer of electrons from intermembrane space cytochrome c to molecular oxygen in the matrix and as a consequence contributes to the proton gradient involved in mitochondrial ATP synthesis. May also be required for efficient formation of respiratory supercomplexes comprised of complexes III and IV.</text>
</comment>
<gene>
    <name evidence="8 10 11" type="primary">coa6</name>
    <name evidence="10" type="synonym">c1orf31</name>
</gene>
<evidence type="ECO:0000256" key="1">
    <source>
        <dbReference type="ARBA" id="ARBA00004569"/>
    </source>
</evidence>
<dbReference type="SUPFAM" id="SSF47694">
    <property type="entry name" value="Cytochrome c oxidase subunit h"/>
    <property type="match status" value="1"/>
</dbReference>
<name>A0A803KIA0_XENTR</name>
<evidence type="ECO:0000256" key="2">
    <source>
        <dbReference type="ARBA" id="ARBA00006425"/>
    </source>
</evidence>
<evidence type="ECO:0000256" key="3">
    <source>
        <dbReference type="ARBA" id="ARBA00023128"/>
    </source>
</evidence>
<evidence type="ECO:0000313" key="10">
    <source>
        <dbReference type="RefSeq" id="XP_012818136.1"/>
    </source>
</evidence>
<dbReference type="PANTHER" id="PTHR46690">
    <property type="entry name" value="CYTOCHROME C OXIDASE ASSEMBLY FACTOR 6 HOMOLOG"/>
    <property type="match status" value="1"/>
</dbReference>
<reference evidence="10" key="3">
    <citation type="submission" date="2025-04" db="UniProtKB">
        <authorList>
            <consortium name="RefSeq"/>
        </authorList>
    </citation>
    <scope>IDENTIFICATION</scope>
    <source>
        <strain evidence="10">Nigerian</strain>
        <tissue evidence="10">Liver and blood</tissue>
    </source>
</reference>
<accession>A0A803KIA0</accession>
<comment type="similarity">
    <text evidence="2">Belongs to the cytochrome c oxidase subunit 6B family.</text>
</comment>
<organism evidence="8">
    <name type="scientific">Xenopus tropicalis</name>
    <name type="common">Western clawed frog</name>
    <name type="synonym">Silurana tropicalis</name>
    <dbReference type="NCBI Taxonomy" id="8364"/>
    <lineage>
        <taxon>Eukaryota</taxon>
        <taxon>Metazoa</taxon>
        <taxon>Chordata</taxon>
        <taxon>Craniata</taxon>
        <taxon>Vertebrata</taxon>
        <taxon>Euteleostomi</taxon>
        <taxon>Amphibia</taxon>
        <taxon>Batrachia</taxon>
        <taxon>Anura</taxon>
        <taxon>Pipoidea</taxon>
        <taxon>Pipidae</taxon>
        <taxon>Xenopodinae</taxon>
        <taxon>Xenopus</taxon>
        <taxon>Silurana</taxon>
    </lineage>
</organism>
<dbReference type="InterPro" id="IPR042289">
    <property type="entry name" value="COA6"/>
</dbReference>
<dbReference type="AGR" id="Xenbase:XB-GENE-1003563"/>
<dbReference type="OrthoDB" id="16284at2759"/>
<evidence type="ECO:0000313" key="9">
    <source>
        <dbReference type="Proteomes" id="UP000008143"/>
    </source>
</evidence>
<dbReference type="GO" id="GO:0005758">
    <property type="term" value="C:mitochondrial intermembrane space"/>
    <property type="evidence" value="ECO:0007669"/>
    <property type="project" value="UniProtKB-SubCell"/>
</dbReference>
<dbReference type="AlphaFoldDB" id="A0A803KIA0"/>
<keyword evidence="4" id="KW-1015">Disulfide bond</keyword>
<dbReference type="Ensembl" id="ENSXETT00000035435">
    <property type="protein sequence ID" value="ENSXETP00000035435"/>
    <property type="gene ID" value="ENSXETG00000016226"/>
</dbReference>
<dbReference type="FunFam" id="1.10.10.140:FF:000002">
    <property type="entry name" value="Cytochrome c oxidase assembly factor 6 homolog"/>
    <property type="match status" value="1"/>
</dbReference>
<dbReference type="OMA" id="MEDASQC"/>
<dbReference type="Proteomes" id="UP000008143">
    <property type="component" value="Chromosome 5"/>
</dbReference>
<protein>
    <recommendedName>
        <fullName evidence="6">Cytochrome c oxidase assembly factor 6 homolog</fullName>
    </recommendedName>
</protein>
<evidence type="ECO:0000256" key="6">
    <source>
        <dbReference type="ARBA" id="ARBA00073932"/>
    </source>
</evidence>
<feature type="signal peptide" evidence="7">
    <location>
        <begin position="1"/>
        <end position="15"/>
    </location>
</feature>
<dbReference type="Gene3D" id="1.10.10.140">
    <property type="entry name" value="Cytochrome c oxidase, subunit VIb"/>
    <property type="match status" value="1"/>
</dbReference>
<dbReference type="Xenbase" id="XB-GENE-1003563">
    <property type="gene designation" value="coa6"/>
</dbReference>
<dbReference type="GO" id="GO:0008535">
    <property type="term" value="P:respiratory chain complex IV assembly"/>
    <property type="evidence" value="ECO:0000318"/>
    <property type="project" value="GO_Central"/>
</dbReference>
<feature type="chain" id="PRO_5044663169" description="Cytochrome c oxidase assembly factor 6 homolog" evidence="7">
    <location>
        <begin position="16"/>
        <end position="107"/>
    </location>
</feature>
<dbReference type="GeneID" id="100135157"/>
<reference evidence="8" key="1">
    <citation type="journal article" date="2010" name="Science">
        <title>The genome of the Western clawed frog Xenopus tropicalis.</title>
        <authorList>
            <person name="Hellsten U."/>
            <person name="Harland R.M."/>
            <person name="Gilchrist M.J."/>
            <person name="Hendrix D."/>
            <person name="Jurka J."/>
            <person name="Kapitonov V."/>
            <person name="Ovcharenko I."/>
            <person name="Putnam N.H."/>
            <person name="Shu S."/>
            <person name="Taher L."/>
            <person name="Blitz I.L."/>
            <person name="Blumberg B."/>
            <person name="Dichmann D.S."/>
            <person name="Dubchak I."/>
            <person name="Amaya E."/>
            <person name="Detter J.C."/>
            <person name="Fletcher R."/>
            <person name="Gerhard D.S."/>
            <person name="Goodstein D."/>
            <person name="Graves T."/>
            <person name="Grigoriev I.V."/>
            <person name="Grimwood J."/>
            <person name="Kawashima T."/>
            <person name="Lindquist E."/>
            <person name="Lucas S.M."/>
            <person name="Mead P.E."/>
            <person name="Mitros T."/>
            <person name="Ogino H."/>
            <person name="Ohta Y."/>
            <person name="Poliakov A.V."/>
            <person name="Pollet N."/>
            <person name="Robert J."/>
            <person name="Salamov A."/>
            <person name="Sater A.K."/>
            <person name="Schmutz J."/>
            <person name="Terry A."/>
            <person name="Vize P.D."/>
            <person name="Warren W.C."/>
            <person name="Wells D."/>
            <person name="Wills A."/>
            <person name="Wilson R.K."/>
            <person name="Zimmerman L.B."/>
            <person name="Zorn A.M."/>
            <person name="Grainger R."/>
            <person name="Grammer T."/>
            <person name="Khokha M.K."/>
            <person name="Richardson P.M."/>
            <person name="Rokhsar D.S."/>
        </authorList>
    </citation>
    <scope>NUCLEOTIDE SEQUENCE [LARGE SCALE GENOMIC DNA]</scope>
    <source>
        <strain evidence="8">Nigerian</strain>
    </source>
</reference>
<dbReference type="InterPro" id="IPR036549">
    <property type="entry name" value="CX6/COA6-like_sf"/>
</dbReference>
<evidence type="ECO:0000256" key="5">
    <source>
        <dbReference type="ARBA" id="ARBA00060319"/>
    </source>
</evidence>
<proteinExistence type="inferred from homology"/>